<proteinExistence type="inferred from homology"/>
<evidence type="ECO:0000256" key="5">
    <source>
        <dbReference type="ARBA" id="ARBA00022448"/>
    </source>
</evidence>
<evidence type="ECO:0000313" key="8">
    <source>
        <dbReference type="EMBL" id="AKS47082.1"/>
    </source>
</evidence>
<organism evidence="8 9">
    <name type="scientific">Octadecabacter temperatus</name>
    <dbReference type="NCBI Taxonomy" id="1458307"/>
    <lineage>
        <taxon>Bacteria</taxon>
        <taxon>Pseudomonadati</taxon>
        <taxon>Pseudomonadota</taxon>
        <taxon>Alphaproteobacteria</taxon>
        <taxon>Rhodobacterales</taxon>
        <taxon>Roseobacteraceae</taxon>
        <taxon>Octadecabacter</taxon>
    </lineage>
</organism>
<comment type="function">
    <text evidence="7">Part of the ABC transporter complex UgpBAEC involved in sn-glycerol-3-phosphate (G3P) import. Binds G3P.</text>
</comment>
<dbReference type="PANTHER" id="PTHR43649:SF31">
    <property type="entry name" value="SN-GLYCEROL-3-PHOSPHATE-BINDING PERIPLASMIC PROTEIN UGPB"/>
    <property type="match status" value="1"/>
</dbReference>
<dbReference type="CDD" id="cd13585">
    <property type="entry name" value="PBP2_TMBP_like"/>
    <property type="match status" value="1"/>
</dbReference>
<dbReference type="Gene3D" id="3.40.190.10">
    <property type="entry name" value="Periplasmic binding protein-like II"/>
    <property type="match status" value="1"/>
</dbReference>
<dbReference type="InterPro" id="IPR006059">
    <property type="entry name" value="SBP"/>
</dbReference>
<dbReference type="AlphaFoldDB" id="A0A0K0Y893"/>
<dbReference type="Pfam" id="PF01547">
    <property type="entry name" value="SBP_bac_1"/>
    <property type="match status" value="1"/>
</dbReference>
<dbReference type="SUPFAM" id="SSF53850">
    <property type="entry name" value="Periplasmic binding protein-like II"/>
    <property type="match status" value="1"/>
</dbReference>
<dbReference type="PATRIC" id="fig|1458307.3.peg.2578"/>
<evidence type="ECO:0000256" key="3">
    <source>
        <dbReference type="ARBA" id="ARBA00011557"/>
    </source>
</evidence>
<sequence>MKKYTNIFATTALATMMVPGLAAAQTDLTYMMWGDPPEIAVWEQLVEAFQVEHPDINIAVEVSDWGTYWEKLLVQVAGGDAPDLFAMDAPIYPDWQARGALLDITPYLADSDVLDGIYAGPLSSYQLEAGTFGLPRDFQTIVMYYNKAMLDEAGLEYPSADWTLDDLRTTAAALTIDKDGDGNIDQWGIGTEAWDMEPFWGPVVFAHGGEIISEDFSTTLMTEGPARDAFDYINALIVEDKSIMSEENLESYGWDGFQAGVAAMTFSGHWVIPAYSSLDFDWAVAPFPSGPAGRATLVNSAGIVGSATTEHPDEVYEFMEFVVSEEGQSILASLGFAIPVNRAAASGPAYLEQTSPGDHVMFVDALEYARAKPAFRGYEEWSGLVGEPLGMTWAGEWSISEALDEIAATADDALGN</sequence>
<gene>
    <name evidence="8" type="primary">yesO</name>
    <name evidence="8" type="ORF">OSB_25510</name>
</gene>
<comment type="subunit">
    <text evidence="3">The complex is composed of two ATP-binding proteins (UgpC), two transmembrane proteins (UgpA and UgpE) and a solute-binding protein (UgpB).</text>
</comment>
<evidence type="ECO:0000313" key="9">
    <source>
        <dbReference type="Proteomes" id="UP000067444"/>
    </source>
</evidence>
<dbReference type="GO" id="GO:0042597">
    <property type="term" value="C:periplasmic space"/>
    <property type="evidence" value="ECO:0007669"/>
    <property type="project" value="UniProtKB-SubCell"/>
</dbReference>
<evidence type="ECO:0000256" key="6">
    <source>
        <dbReference type="ARBA" id="ARBA00022729"/>
    </source>
</evidence>
<dbReference type="KEGG" id="otm:OSB_25510"/>
<reference evidence="8 9" key="1">
    <citation type="journal article" date="2015" name="Genome Announc.">
        <title>Closed Genome Sequence of Octadecabacter temperatus SB1, the First Mesophilic Species of the Genus Octadecabacter.</title>
        <authorList>
            <person name="Voget S."/>
            <person name="Billerbeck S."/>
            <person name="Simon M."/>
            <person name="Daniel R."/>
        </authorList>
    </citation>
    <scope>NUCLEOTIDE SEQUENCE [LARGE SCALE GENOMIC DNA]</scope>
    <source>
        <strain evidence="8 9">SB1</strain>
    </source>
</reference>
<dbReference type="InterPro" id="IPR050490">
    <property type="entry name" value="Bact_solute-bd_prot1"/>
</dbReference>
<dbReference type="PANTHER" id="PTHR43649">
    <property type="entry name" value="ARABINOSE-BINDING PROTEIN-RELATED"/>
    <property type="match status" value="1"/>
</dbReference>
<evidence type="ECO:0000256" key="2">
    <source>
        <dbReference type="ARBA" id="ARBA00008520"/>
    </source>
</evidence>
<comment type="subcellular location">
    <subcellularLocation>
        <location evidence="1">Periplasm</location>
    </subcellularLocation>
</comment>
<evidence type="ECO:0000256" key="1">
    <source>
        <dbReference type="ARBA" id="ARBA00004418"/>
    </source>
</evidence>
<dbReference type="OrthoDB" id="9811951at2"/>
<dbReference type="RefSeq" id="WP_049835318.1">
    <property type="nucleotide sequence ID" value="NZ_CP012160.1"/>
</dbReference>
<evidence type="ECO:0000256" key="7">
    <source>
        <dbReference type="ARBA" id="ARBA00034473"/>
    </source>
</evidence>
<dbReference type="EMBL" id="CP012160">
    <property type="protein sequence ID" value="AKS47082.1"/>
    <property type="molecule type" value="Genomic_DNA"/>
</dbReference>
<name>A0A0K0Y893_9RHOB</name>
<keyword evidence="9" id="KW-1185">Reference proteome</keyword>
<accession>A0A0K0Y893</accession>
<protein>
    <recommendedName>
        <fullName evidence="4">sn-glycerol-3-phosphate-binding periplasmic protein UgpB</fullName>
    </recommendedName>
</protein>
<dbReference type="STRING" id="1458307.OSB_25510"/>
<keyword evidence="6" id="KW-0732">Signal</keyword>
<dbReference type="Proteomes" id="UP000067444">
    <property type="component" value="Chromosome"/>
</dbReference>
<comment type="similarity">
    <text evidence="2">Belongs to the bacterial solute-binding protein 1 family.</text>
</comment>
<keyword evidence="5" id="KW-0813">Transport</keyword>
<evidence type="ECO:0000256" key="4">
    <source>
        <dbReference type="ARBA" id="ARBA00017470"/>
    </source>
</evidence>